<sequence>MNRFLCLLALTLLVSPLPGCRSSGAAATAAPVQTPLPDVFGPLDWNTDAARLRARFPEAHVEEGPGTEHSHQVDAEGRELTTWEALARNARLEPFGTVELHVMRFEAKPPAMLIIQRTDSPHEVCTAGNPPQEQIDTCVSRMDRERRALYDELEARLISRFGPGTLHPLQSNAEPTDETPVDPDQAERIWELPGLTLRLAIGMDPRFHLPEMVRLIASRDLSYPYPY</sequence>
<name>A0A1I0KRF4_9BACT</name>
<dbReference type="RefSeq" id="WP_093524330.1">
    <property type="nucleotide sequence ID" value="NZ_FOIJ01000013.1"/>
</dbReference>
<reference evidence="3" key="1">
    <citation type="submission" date="2016-10" db="EMBL/GenBank/DDBJ databases">
        <authorList>
            <person name="Varghese N."/>
            <person name="Submissions S."/>
        </authorList>
    </citation>
    <scope>NUCLEOTIDE SEQUENCE [LARGE SCALE GENOMIC DNA]</scope>
    <source>
        <strain evidence="3">DSM 16858</strain>
    </source>
</reference>
<keyword evidence="1" id="KW-0732">Signal</keyword>
<evidence type="ECO:0000313" key="3">
    <source>
        <dbReference type="Proteomes" id="UP000199181"/>
    </source>
</evidence>
<evidence type="ECO:0000313" key="2">
    <source>
        <dbReference type="EMBL" id="SEU28420.1"/>
    </source>
</evidence>
<evidence type="ECO:0000256" key="1">
    <source>
        <dbReference type="SAM" id="SignalP"/>
    </source>
</evidence>
<feature type="chain" id="PRO_5011480776" description="Lipoprotein" evidence="1">
    <location>
        <begin position="26"/>
        <end position="227"/>
    </location>
</feature>
<proteinExistence type="predicted"/>
<feature type="signal peptide" evidence="1">
    <location>
        <begin position="1"/>
        <end position="25"/>
    </location>
</feature>
<gene>
    <name evidence="2" type="ORF">SAMN05443639_113159</name>
</gene>
<dbReference type="EMBL" id="FOIJ01000013">
    <property type="protein sequence ID" value="SEU28420.1"/>
    <property type="molecule type" value="Genomic_DNA"/>
</dbReference>
<organism evidence="2 3">
    <name type="scientific">Stigmatella erecta</name>
    <dbReference type="NCBI Taxonomy" id="83460"/>
    <lineage>
        <taxon>Bacteria</taxon>
        <taxon>Pseudomonadati</taxon>
        <taxon>Myxococcota</taxon>
        <taxon>Myxococcia</taxon>
        <taxon>Myxococcales</taxon>
        <taxon>Cystobacterineae</taxon>
        <taxon>Archangiaceae</taxon>
        <taxon>Stigmatella</taxon>
    </lineage>
</organism>
<accession>A0A1I0KRF4</accession>
<dbReference type="Proteomes" id="UP000199181">
    <property type="component" value="Unassembled WGS sequence"/>
</dbReference>
<evidence type="ECO:0008006" key="4">
    <source>
        <dbReference type="Google" id="ProtNLM"/>
    </source>
</evidence>
<keyword evidence="3" id="KW-1185">Reference proteome</keyword>
<dbReference type="AlphaFoldDB" id="A0A1I0KRF4"/>
<protein>
    <recommendedName>
        <fullName evidence="4">Lipoprotein</fullName>
    </recommendedName>
</protein>